<feature type="domain" description="Type I restriction enzyme R protein N-terminal" evidence="1">
    <location>
        <begin position="35"/>
        <end position="144"/>
    </location>
</feature>
<dbReference type="AlphaFoldDB" id="A0A645DUU4"/>
<gene>
    <name evidence="2" type="ORF">SDC9_140420</name>
</gene>
<comment type="caution">
    <text evidence="2">The sequence shown here is derived from an EMBL/GenBank/DDBJ whole genome shotgun (WGS) entry which is preliminary data.</text>
</comment>
<evidence type="ECO:0000313" key="2">
    <source>
        <dbReference type="EMBL" id="MPM93284.1"/>
    </source>
</evidence>
<dbReference type="InterPro" id="IPR029464">
    <property type="entry name" value="HSDR_N"/>
</dbReference>
<reference evidence="2" key="1">
    <citation type="submission" date="2019-08" db="EMBL/GenBank/DDBJ databases">
        <authorList>
            <person name="Kucharzyk K."/>
            <person name="Murdoch R.W."/>
            <person name="Higgins S."/>
            <person name="Loffler F."/>
        </authorList>
    </citation>
    <scope>NUCLEOTIDE SEQUENCE</scope>
</reference>
<dbReference type="EMBL" id="VSSQ01040116">
    <property type="protein sequence ID" value="MPM93284.1"/>
    <property type="molecule type" value="Genomic_DNA"/>
</dbReference>
<dbReference type="Pfam" id="PF13588">
    <property type="entry name" value="HSDR_N_2"/>
    <property type="match status" value="1"/>
</dbReference>
<proteinExistence type="predicted"/>
<dbReference type="Gene3D" id="3.90.1570.30">
    <property type="match status" value="1"/>
</dbReference>
<sequence>MWQLNLPEYKFKIKKTADKLFILDSLRKKFVKLTPEEWVRQNFIQFLIINKHFPAALIALESQIEVNGMKKRCDAIIYNKSAEPIIIIEFKAPTVTISQSTFDQAAVYNSKLHIDYFIISNGIQHFFCQLNHDKMNYDFLVDIPDFDFFIRSQ</sequence>
<accession>A0A645DUU4</accession>
<organism evidence="2">
    <name type="scientific">bioreactor metagenome</name>
    <dbReference type="NCBI Taxonomy" id="1076179"/>
    <lineage>
        <taxon>unclassified sequences</taxon>
        <taxon>metagenomes</taxon>
        <taxon>ecological metagenomes</taxon>
    </lineage>
</organism>
<protein>
    <recommendedName>
        <fullName evidence="1">Type I restriction enzyme R protein N-terminal domain-containing protein</fullName>
    </recommendedName>
</protein>
<evidence type="ECO:0000259" key="1">
    <source>
        <dbReference type="Pfam" id="PF13588"/>
    </source>
</evidence>
<name>A0A645DUU4_9ZZZZ</name>